<dbReference type="GO" id="GO:0046872">
    <property type="term" value="F:metal ion binding"/>
    <property type="evidence" value="ECO:0007669"/>
    <property type="project" value="UniProtKB-KW"/>
</dbReference>
<dbReference type="STRING" id="679936.Sulac_3398"/>
<dbReference type="PANTHER" id="PTHR43742:SF9">
    <property type="entry name" value="TETRATHIONATE REDUCTASE SUBUNIT A"/>
    <property type="match status" value="1"/>
</dbReference>
<dbReference type="SUPFAM" id="SSF50692">
    <property type="entry name" value="ADC-like"/>
    <property type="match status" value="1"/>
</dbReference>
<keyword evidence="11" id="KW-1185">Reference proteome</keyword>
<dbReference type="InterPro" id="IPR006963">
    <property type="entry name" value="Mopterin_OxRdtase_4Fe-4S_dom"/>
</dbReference>
<dbReference type="SMART" id="SM00926">
    <property type="entry name" value="Molybdop_Fe4S4"/>
    <property type="match status" value="1"/>
</dbReference>
<dbReference type="GO" id="GO:0016491">
    <property type="term" value="F:oxidoreductase activity"/>
    <property type="evidence" value="ECO:0007669"/>
    <property type="project" value="UniProtKB-KW"/>
</dbReference>
<evidence type="ECO:0000256" key="7">
    <source>
        <dbReference type="ARBA" id="ARBA00023004"/>
    </source>
</evidence>
<keyword evidence="8" id="KW-0411">Iron-sulfur</keyword>
<keyword evidence="5" id="KW-0732">Signal</keyword>
<dbReference type="Gene3D" id="2.40.40.20">
    <property type="match status" value="1"/>
</dbReference>
<evidence type="ECO:0000256" key="8">
    <source>
        <dbReference type="ARBA" id="ARBA00023014"/>
    </source>
</evidence>
<dbReference type="InterPro" id="IPR050612">
    <property type="entry name" value="Prok_Mopterin_Oxidored"/>
</dbReference>
<dbReference type="Pfam" id="PF01568">
    <property type="entry name" value="Molydop_binding"/>
    <property type="match status" value="1"/>
</dbReference>
<dbReference type="PROSITE" id="PS51669">
    <property type="entry name" value="4FE4S_MOW_BIS_MGD"/>
    <property type="match status" value="1"/>
</dbReference>
<evidence type="ECO:0000313" key="11">
    <source>
        <dbReference type="Proteomes" id="UP000005439"/>
    </source>
</evidence>
<reference evidence="10 11" key="2">
    <citation type="journal article" date="2012" name="Stand. Genomic Sci.">
        <title>Complete genome sequence of the moderately thermophilic mineral-sulfide-oxidizing firmicute Sulfobacillus acidophilus type strain (NAL(T)).</title>
        <authorList>
            <person name="Anderson I."/>
            <person name="Chertkov O."/>
            <person name="Chen A."/>
            <person name="Saunders E."/>
            <person name="Lapidus A."/>
            <person name="Nolan M."/>
            <person name="Lucas S."/>
            <person name="Hammon N."/>
            <person name="Deshpande S."/>
            <person name="Cheng J.F."/>
            <person name="Han C."/>
            <person name="Tapia R."/>
            <person name="Goodwin L.A."/>
            <person name="Pitluck S."/>
            <person name="Liolios K."/>
            <person name="Pagani I."/>
            <person name="Ivanova N."/>
            <person name="Mikhailova N."/>
            <person name="Pati A."/>
            <person name="Palaniappan K."/>
            <person name="Land M."/>
            <person name="Pan C."/>
            <person name="Rohde M."/>
            <person name="Pukall R."/>
            <person name="Goker M."/>
            <person name="Detter J.C."/>
            <person name="Woyke T."/>
            <person name="Bristow J."/>
            <person name="Eisen J.A."/>
            <person name="Markowitz V."/>
            <person name="Hugenholtz P."/>
            <person name="Kyrpides N.C."/>
            <person name="Klenk H.P."/>
            <person name="Mavromatis K."/>
        </authorList>
    </citation>
    <scope>NUCLEOTIDE SEQUENCE [LARGE SCALE GENOMIC DNA]</scope>
    <source>
        <strain evidence="11">ATCC 700253 / DSM 10332 / NAL</strain>
    </source>
</reference>
<dbReference type="PATRIC" id="fig|679936.5.peg.3518"/>
<dbReference type="AlphaFoldDB" id="G8TTT1"/>
<dbReference type="InterPro" id="IPR006311">
    <property type="entry name" value="TAT_signal"/>
</dbReference>
<evidence type="ECO:0000256" key="6">
    <source>
        <dbReference type="ARBA" id="ARBA00023002"/>
    </source>
</evidence>
<keyword evidence="7" id="KW-0408">Iron</keyword>
<dbReference type="GO" id="GO:0043546">
    <property type="term" value="F:molybdopterin cofactor binding"/>
    <property type="evidence" value="ECO:0007669"/>
    <property type="project" value="InterPro"/>
</dbReference>
<keyword evidence="6" id="KW-0560">Oxidoreductase</keyword>
<dbReference type="Gene3D" id="3.40.228.10">
    <property type="entry name" value="Dimethylsulfoxide Reductase, domain 2"/>
    <property type="match status" value="1"/>
</dbReference>
<organism evidence="10 11">
    <name type="scientific">Sulfobacillus acidophilus (strain ATCC 700253 / DSM 10332 / NAL)</name>
    <dbReference type="NCBI Taxonomy" id="679936"/>
    <lineage>
        <taxon>Bacteria</taxon>
        <taxon>Bacillati</taxon>
        <taxon>Bacillota</taxon>
        <taxon>Clostridia</taxon>
        <taxon>Eubacteriales</taxon>
        <taxon>Clostridiales Family XVII. Incertae Sedis</taxon>
        <taxon>Sulfobacillus</taxon>
    </lineage>
</organism>
<dbReference type="GO" id="GO:0051539">
    <property type="term" value="F:4 iron, 4 sulfur cluster binding"/>
    <property type="evidence" value="ECO:0007669"/>
    <property type="project" value="UniProtKB-KW"/>
</dbReference>
<feature type="domain" description="4Fe-4S Mo/W bis-MGD-type" evidence="9">
    <location>
        <begin position="56"/>
        <end position="131"/>
    </location>
</feature>
<dbReference type="Pfam" id="PF04879">
    <property type="entry name" value="Molybdop_Fe4S4"/>
    <property type="match status" value="1"/>
</dbReference>
<dbReference type="Gene3D" id="2.20.25.90">
    <property type="entry name" value="ADC-like domains"/>
    <property type="match status" value="1"/>
</dbReference>
<dbReference type="Proteomes" id="UP000005439">
    <property type="component" value="Chromosome"/>
</dbReference>
<evidence type="ECO:0000256" key="5">
    <source>
        <dbReference type="ARBA" id="ARBA00022729"/>
    </source>
</evidence>
<evidence type="ECO:0000313" key="10">
    <source>
        <dbReference type="EMBL" id="AEW06840.1"/>
    </source>
</evidence>
<evidence type="ECO:0000256" key="2">
    <source>
        <dbReference type="ARBA" id="ARBA00022485"/>
    </source>
</evidence>
<sequence length="1053" mass="116813">MGLGDKEISRRMFVVGSVGAASALTAAWGVSPWLPAMFHRRGTYTFPMRTELWKGVDVRYSVCRQCRSDCGIEARVFNGVLIKLDGNPYHPNTTEPHLNYATSVEESLHATVPHSLCARGQAGRQTVYDRYRVFFPLKRKGPRGSGQWQTISWDQLIREVTEGGYLFRHVPGEEHRYVEGFKDLWKDGQGPNTPVDPRHPDLGPITNQFVLFWGRSEPGQNNFLTRFATAFGSVNALPHVGICELNHHVATMQSLDGKIAMLKPDIENSEYIIFFGVNVYNANFPMQTLSRKVADASATGRMQFVLVDPNTPNSGGRAARHVKIKPGGDGALVMGMIRYIIEQHRYNAPFLSHPSYQTAQNAGELDYTNATWLVVQDPGNPAHGQFLTAAQAGLVSSQDPNADDPVVIDATSGTARPASASATASLWPTGDLSVQPISVNGIPCRTGFQILYQEASKHTYAKYAQEAGIAEQIIYELATEFTSHGRKAAADFYRGPAMHTNGVYAGRGIMTLNFLIGNIDWAGGYITGGKAADPMGSYHGAPYNLAKWPSPKRTVPAGVPISREKSFYESTSLYQDAIKAGQDPFPTPRPWYPFGFGIWHEIFAGAWYQYPYPVKILLQHEANPAWSAPPGMSGAPDESLPWFRLIKDTNKIPLYIVSDILISESSRYADYIVPDTTYLETWGMLPGFPTVPTGVLGVRQPVIDPMTAKTPSGEPMSVEQFLIDVALALGLPGFGQNAFLEGGSLTRREDYYLKMVANVAYYPDYHRRVGNQLVKTGPVPDASTPREWAAAERWQKRYGSALTPAQWRKAAYVLARGGRFEDYDVGYLPAQVPTQMTYQYGSEKLPLQLYNATFAKTHNTLTGETFVPVAHWQPVTLFDGTPLDKVDDPKKYPFILSTYKQPIHSKARTWADKWLVELMPIGYLDMNPLDAQRLGLKNGDWVRVWSPTYPKGIKAPIRIMPGVRLGVVSFPQPYGHWHYDSGNWTINGRQFTGDSHLNTPVRLNPLMRRDPTLTDSNGWGTCMIDPVGGGADYFSTRVALEKTTPEPLNPLAV</sequence>
<name>G8TTT1_SULAD</name>
<keyword evidence="4" id="KW-0479">Metal-binding</keyword>
<reference evidence="11" key="1">
    <citation type="submission" date="2011-12" db="EMBL/GenBank/DDBJ databases">
        <title>The complete genome of chromosome of Sulfobacillus acidophilus DSM 10332.</title>
        <authorList>
            <person name="Lucas S."/>
            <person name="Han J."/>
            <person name="Lapidus A."/>
            <person name="Bruce D."/>
            <person name="Goodwin L."/>
            <person name="Pitluck S."/>
            <person name="Peters L."/>
            <person name="Kyrpides N."/>
            <person name="Mavromatis K."/>
            <person name="Ivanova N."/>
            <person name="Mikhailova N."/>
            <person name="Chertkov O."/>
            <person name="Saunders E."/>
            <person name="Detter J.C."/>
            <person name="Tapia R."/>
            <person name="Han C."/>
            <person name="Land M."/>
            <person name="Hauser L."/>
            <person name="Markowitz V."/>
            <person name="Cheng J.-F."/>
            <person name="Hugenholtz P."/>
            <person name="Woyke T."/>
            <person name="Wu D."/>
            <person name="Pukall R."/>
            <person name="Gehrich-Schroeter G."/>
            <person name="Schneider S."/>
            <person name="Klenk H.-P."/>
            <person name="Eisen J.A."/>
        </authorList>
    </citation>
    <scope>NUCLEOTIDE SEQUENCE [LARGE SCALE GENOMIC DNA]</scope>
    <source>
        <strain evidence="11">ATCC 700253 / DSM 10332 / NAL</strain>
    </source>
</reference>
<dbReference type="PROSITE" id="PS51318">
    <property type="entry name" value="TAT"/>
    <property type="match status" value="1"/>
</dbReference>
<keyword evidence="3" id="KW-0500">Molybdenum</keyword>
<evidence type="ECO:0000259" key="9">
    <source>
        <dbReference type="PROSITE" id="PS51669"/>
    </source>
</evidence>
<evidence type="ECO:0000256" key="1">
    <source>
        <dbReference type="ARBA" id="ARBA00010312"/>
    </source>
</evidence>
<dbReference type="InterPro" id="IPR009010">
    <property type="entry name" value="Asp_de-COase-like_dom_sf"/>
</dbReference>
<dbReference type="SUPFAM" id="SSF53706">
    <property type="entry name" value="Formate dehydrogenase/DMSO reductase, domains 1-3"/>
    <property type="match status" value="1"/>
</dbReference>
<protein>
    <submittedName>
        <fullName evidence="10">Molybdopterin dinucleotide-binding region</fullName>
    </submittedName>
</protein>
<comment type="similarity">
    <text evidence="1">Belongs to the prokaryotic molybdopterin-containing oxidoreductase family.</text>
</comment>
<dbReference type="Pfam" id="PF00384">
    <property type="entry name" value="Molybdopterin"/>
    <property type="match status" value="1"/>
</dbReference>
<dbReference type="InterPro" id="IPR006657">
    <property type="entry name" value="MoPterin_dinucl-bd_dom"/>
</dbReference>
<accession>G8TTT1</accession>
<gene>
    <name evidence="10" type="ordered locus">Sulac_3398</name>
</gene>
<keyword evidence="2" id="KW-0004">4Fe-4S</keyword>
<dbReference type="PANTHER" id="PTHR43742">
    <property type="entry name" value="TRIMETHYLAMINE-N-OXIDE REDUCTASE"/>
    <property type="match status" value="1"/>
</dbReference>
<dbReference type="KEGG" id="sap:Sulac_3398"/>
<evidence type="ECO:0000256" key="4">
    <source>
        <dbReference type="ARBA" id="ARBA00022723"/>
    </source>
</evidence>
<dbReference type="HOGENOM" id="CLU_008235_0_0_9"/>
<dbReference type="Gene3D" id="3.40.50.740">
    <property type="match status" value="2"/>
</dbReference>
<dbReference type="EMBL" id="CP003179">
    <property type="protein sequence ID" value="AEW06840.1"/>
    <property type="molecule type" value="Genomic_DNA"/>
</dbReference>
<evidence type="ECO:0000256" key="3">
    <source>
        <dbReference type="ARBA" id="ARBA00022505"/>
    </source>
</evidence>
<dbReference type="InterPro" id="IPR006656">
    <property type="entry name" value="Mopterin_OxRdtase"/>
</dbReference>
<proteinExistence type="inferred from homology"/>